<evidence type="ECO:0000256" key="7">
    <source>
        <dbReference type="ARBA" id="ARBA00023125"/>
    </source>
</evidence>
<evidence type="ECO:0000256" key="6">
    <source>
        <dbReference type="ARBA" id="ARBA00022840"/>
    </source>
</evidence>
<evidence type="ECO:0000256" key="4">
    <source>
        <dbReference type="ARBA" id="ARBA00022801"/>
    </source>
</evidence>
<evidence type="ECO:0000256" key="3">
    <source>
        <dbReference type="ARBA" id="ARBA00022741"/>
    </source>
</evidence>
<dbReference type="GO" id="GO:0004386">
    <property type="term" value="F:helicase activity"/>
    <property type="evidence" value="ECO:0007669"/>
    <property type="project" value="UniProtKB-KW"/>
</dbReference>
<accession>A0ABU3CCG9</accession>
<comment type="caution">
    <text evidence="15">The sequence shown here is derived from an EMBL/GenBank/DDBJ whole genome shotgun (WGS) entry which is preliminary data.</text>
</comment>
<dbReference type="Gene3D" id="3.40.50.300">
    <property type="entry name" value="P-loop containing nucleotide triphosphate hydrolases"/>
    <property type="match status" value="2"/>
</dbReference>
<dbReference type="Proteomes" id="UP001262889">
    <property type="component" value="Unassembled WGS sequence"/>
</dbReference>
<proteinExistence type="inferred from homology"/>
<dbReference type="EMBL" id="JAVRHQ010000020">
    <property type="protein sequence ID" value="MDT0644034.1"/>
    <property type="molecule type" value="Genomic_DNA"/>
</dbReference>
<evidence type="ECO:0000313" key="16">
    <source>
        <dbReference type="Proteomes" id="UP001262889"/>
    </source>
</evidence>
<protein>
    <recommendedName>
        <fullName evidence="11">ATP-dependent DNA helicase RecQ</fullName>
        <ecNumber evidence="10">5.6.2.4</ecNumber>
    </recommendedName>
    <alternativeName>
        <fullName evidence="12">DNA 3'-5' helicase RecQ</fullName>
    </alternativeName>
</protein>
<evidence type="ECO:0000256" key="10">
    <source>
        <dbReference type="ARBA" id="ARBA00034808"/>
    </source>
</evidence>
<organism evidence="15 16">
    <name type="scientific">Autumnicola tepida</name>
    <dbReference type="NCBI Taxonomy" id="3075595"/>
    <lineage>
        <taxon>Bacteria</taxon>
        <taxon>Pseudomonadati</taxon>
        <taxon>Bacteroidota</taxon>
        <taxon>Flavobacteriia</taxon>
        <taxon>Flavobacteriales</taxon>
        <taxon>Flavobacteriaceae</taxon>
        <taxon>Autumnicola</taxon>
    </lineage>
</organism>
<evidence type="ECO:0000259" key="13">
    <source>
        <dbReference type="PROSITE" id="PS51192"/>
    </source>
</evidence>
<dbReference type="InterPro" id="IPR004589">
    <property type="entry name" value="DNA_helicase_ATP-dep_RecQ"/>
</dbReference>
<keyword evidence="6" id="KW-0067">ATP-binding</keyword>
<evidence type="ECO:0000256" key="8">
    <source>
        <dbReference type="ARBA" id="ARBA00023235"/>
    </source>
</evidence>
<evidence type="ECO:0000256" key="5">
    <source>
        <dbReference type="ARBA" id="ARBA00022806"/>
    </source>
</evidence>
<reference evidence="15 16" key="1">
    <citation type="submission" date="2023-09" db="EMBL/GenBank/DDBJ databases">
        <authorList>
            <person name="Rey-Velasco X."/>
        </authorList>
    </citation>
    <scope>NUCLEOTIDE SEQUENCE [LARGE SCALE GENOMIC DNA]</scope>
    <source>
        <strain evidence="15 16">F363</strain>
    </source>
</reference>
<dbReference type="PROSITE" id="PS51194">
    <property type="entry name" value="HELICASE_CTER"/>
    <property type="match status" value="1"/>
</dbReference>
<keyword evidence="8" id="KW-0413">Isomerase</keyword>
<dbReference type="CDD" id="cd17920">
    <property type="entry name" value="DEXHc_RecQ"/>
    <property type="match status" value="1"/>
</dbReference>
<evidence type="ECO:0000256" key="11">
    <source>
        <dbReference type="ARBA" id="ARBA00044535"/>
    </source>
</evidence>
<dbReference type="Pfam" id="PF00271">
    <property type="entry name" value="Helicase_C"/>
    <property type="match status" value="1"/>
</dbReference>
<feature type="domain" description="Helicase C-terminal" evidence="14">
    <location>
        <begin position="217"/>
        <end position="360"/>
    </location>
</feature>
<dbReference type="InterPro" id="IPR036388">
    <property type="entry name" value="WH-like_DNA-bd_sf"/>
</dbReference>
<feature type="domain" description="Helicase ATP-binding" evidence="13">
    <location>
        <begin position="25"/>
        <end position="193"/>
    </location>
</feature>
<evidence type="ECO:0000256" key="1">
    <source>
        <dbReference type="ARBA" id="ARBA00005446"/>
    </source>
</evidence>
<evidence type="ECO:0000313" key="15">
    <source>
        <dbReference type="EMBL" id="MDT0644034.1"/>
    </source>
</evidence>
<dbReference type="Pfam" id="PF00270">
    <property type="entry name" value="DEAD"/>
    <property type="match status" value="1"/>
</dbReference>
<dbReference type="SUPFAM" id="SSF52540">
    <property type="entry name" value="P-loop containing nucleoside triphosphate hydrolases"/>
    <property type="match status" value="1"/>
</dbReference>
<evidence type="ECO:0000256" key="12">
    <source>
        <dbReference type="ARBA" id="ARBA00044550"/>
    </source>
</evidence>
<keyword evidence="4" id="KW-0378">Hydrolase</keyword>
<dbReference type="NCBIfam" id="TIGR00614">
    <property type="entry name" value="recQ_fam"/>
    <property type="match status" value="1"/>
</dbReference>
<keyword evidence="3" id="KW-0547">Nucleotide-binding</keyword>
<dbReference type="InterPro" id="IPR011545">
    <property type="entry name" value="DEAD/DEAH_box_helicase_dom"/>
</dbReference>
<dbReference type="Gene3D" id="1.10.10.10">
    <property type="entry name" value="Winged helix-like DNA-binding domain superfamily/Winged helix DNA-binding domain"/>
    <property type="match status" value="1"/>
</dbReference>
<evidence type="ECO:0000259" key="14">
    <source>
        <dbReference type="PROSITE" id="PS51194"/>
    </source>
</evidence>
<keyword evidence="2" id="KW-0479">Metal-binding</keyword>
<dbReference type="PANTHER" id="PTHR13710">
    <property type="entry name" value="DNA HELICASE RECQ FAMILY MEMBER"/>
    <property type="match status" value="1"/>
</dbReference>
<dbReference type="SMART" id="SM00487">
    <property type="entry name" value="DEXDc"/>
    <property type="match status" value="1"/>
</dbReference>
<dbReference type="RefSeq" id="WP_311535653.1">
    <property type="nucleotide sequence ID" value="NZ_JAVRHQ010000020.1"/>
</dbReference>
<name>A0ABU3CCG9_9FLAO</name>
<dbReference type="InterPro" id="IPR014001">
    <property type="entry name" value="Helicase_ATP-bd"/>
</dbReference>
<evidence type="ECO:0000256" key="9">
    <source>
        <dbReference type="ARBA" id="ARBA00034617"/>
    </source>
</evidence>
<dbReference type="InterPro" id="IPR027417">
    <property type="entry name" value="P-loop_NTPase"/>
</dbReference>
<evidence type="ECO:0000256" key="2">
    <source>
        <dbReference type="ARBA" id="ARBA00022723"/>
    </source>
</evidence>
<dbReference type="InterPro" id="IPR001650">
    <property type="entry name" value="Helicase_C-like"/>
</dbReference>
<keyword evidence="5 15" id="KW-0347">Helicase</keyword>
<dbReference type="InterPro" id="IPR032284">
    <property type="entry name" value="RecQ_Zn-bd"/>
</dbReference>
<gene>
    <name evidence="15" type="ORF">RM553_14445</name>
</gene>
<comment type="catalytic activity">
    <reaction evidence="9">
        <text>Couples ATP hydrolysis with the unwinding of duplex DNA by translocating in the 3'-5' direction.</text>
        <dbReference type="EC" id="5.6.2.4"/>
    </reaction>
</comment>
<dbReference type="EC" id="5.6.2.4" evidence="10"/>
<keyword evidence="16" id="KW-1185">Reference proteome</keyword>
<keyword evidence="7" id="KW-0238">DNA-binding</keyword>
<dbReference type="Pfam" id="PF16124">
    <property type="entry name" value="RecQ_Zn_bind"/>
    <property type="match status" value="1"/>
</dbReference>
<comment type="similarity">
    <text evidence="1">Belongs to the helicase family. RecQ subfamily.</text>
</comment>
<dbReference type="PANTHER" id="PTHR13710:SF105">
    <property type="entry name" value="ATP-DEPENDENT DNA HELICASE Q1"/>
    <property type="match status" value="1"/>
</dbReference>
<dbReference type="PROSITE" id="PS51192">
    <property type="entry name" value="HELICASE_ATP_BIND_1"/>
    <property type="match status" value="1"/>
</dbReference>
<sequence length="637" mass="73147">MQQALHILQRHWGHSQFRPQQWPIIEALLEKKDVIALLPTGGGKSVCFQIPALLQEGICIVISPLIALMKDQVDTLQQKNIKAMALTGGMHYEDLDKNLDNCIYGNYKFLYLSPERLQQDLVQERIKQMNVNLIAIDEAHCISQWGHDFRPAYRNISLLRNLKPEVPFVALTATATAEVVEDMRTELEMPDSLLIKRSFERENIAYNVLSAEDKQYRLLQLLKNKGESAIIYVRSRNATIETTTFLKKNGHSAEAFHGGLKNEEKADKLEKWLQNNFNIMVATTAFGMGIDKPDVRQVIHLNLPESLESYFQEAGRAGRDGRPAISTIITNPGDIPILKNQFLINLPDVEDVKVVYKKLNSYFRVAYSEGENENYDFNFSEFCNQYDLNAIKTYNALQMLDRCSIIRMSQQFQRKTEMQFIISDKQLSYYLRDNSASDKLVKAILRTYGGIFENKININLSAICKKANISEEKALEILKAMERDEVIDFTHSKHDASVTFLVPREDETSINPVATFIKLHKQNKKDKIESVLDYISNNKTCRSLQLLKYFGENPENPCGICSVCLESNIPLDRTGMNTIYKEIEALLKNREMSSRELVEKISFPEQHILKVLQLLIEKRIISRTATNQYKISKNERS</sequence>
<dbReference type="SMART" id="SM00490">
    <property type="entry name" value="HELICc"/>
    <property type="match status" value="1"/>
</dbReference>